<dbReference type="Proteomes" id="UP001165960">
    <property type="component" value="Unassembled WGS sequence"/>
</dbReference>
<gene>
    <name evidence="1" type="ORF">DSO57_1009709</name>
</gene>
<evidence type="ECO:0000313" key="2">
    <source>
        <dbReference type="Proteomes" id="UP001165960"/>
    </source>
</evidence>
<accession>A0ACC2UFP2</accession>
<protein>
    <submittedName>
        <fullName evidence="1">Uncharacterized protein</fullName>
    </submittedName>
</protein>
<evidence type="ECO:0000313" key="1">
    <source>
        <dbReference type="EMBL" id="KAJ9085869.1"/>
    </source>
</evidence>
<proteinExistence type="predicted"/>
<sequence length="191" mass="20703">MKYLSFDIAIRLIHNIRYVKGRLIKRPLFIDKNTSKQPKGTKNPSKPTKPTKKKPVSSKKATQKPSPEPSPEKSPAHSTGGEESNGSLTDHSFYNLASDKDLTKKTHSAQKSPPKDKSPAHEEHHNKPPSASPPPPDSPLQAHLGMIQSPALITSLASAMLLLAPGTLCWPTTSATLTENLKLPLPCPNTS</sequence>
<name>A0ACC2UFP2_9FUNG</name>
<reference evidence="1" key="1">
    <citation type="submission" date="2022-04" db="EMBL/GenBank/DDBJ databases">
        <title>Genome of the entomopathogenic fungus Entomophthora muscae.</title>
        <authorList>
            <person name="Elya C."/>
            <person name="Lovett B.R."/>
            <person name="Lee E."/>
            <person name="Macias A.M."/>
            <person name="Hajek A.E."/>
            <person name="De Bivort B.L."/>
            <person name="Kasson M.T."/>
            <person name="De Fine Licht H.H."/>
            <person name="Stajich J.E."/>
        </authorList>
    </citation>
    <scope>NUCLEOTIDE SEQUENCE</scope>
    <source>
        <strain evidence="1">Berkeley</strain>
    </source>
</reference>
<comment type="caution">
    <text evidence="1">The sequence shown here is derived from an EMBL/GenBank/DDBJ whole genome shotgun (WGS) entry which is preliminary data.</text>
</comment>
<dbReference type="EMBL" id="QTSX02000741">
    <property type="protein sequence ID" value="KAJ9085869.1"/>
    <property type="molecule type" value="Genomic_DNA"/>
</dbReference>
<organism evidence="1 2">
    <name type="scientific">Entomophthora muscae</name>
    <dbReference type="NCBI Taxonomy" id="34485"/>
    <lineage>
        <taxon>Eukaryota</taxon>
        <taxon>Fungi</taxon>
        <taxon>Fungi incertae sedis</taxon>
        <taxon>Zoopagomycota</taxon>
        <taxon>Entomophthoromycotina</taxon>
        <taxon>Entomophthoromycetes</taxon>
        <taxon>Entomophthorales</taxon>
        <taxon>Entomophthoraceae</taxon>
        <taxon>Entomophthora</taxon>
    </lineage>
</organism>
<keyword evidence="2" id="KW-1185">Reference proteome</keyword>